<evidence type="ECO:0000313" key="8">
    <source>
        <dbReference type="Proteomes" id="UP000585638"/>
    </source>
</evidence>
<feature type="transmembrane region" description="Helical" evidence="6">
    <location>
        <begin position="202"/>
        <end position="227"/>
    </location>
</feature>
<evidence type="ECO:0000256" key="1">
    <source>
        <dbReference type="ARBA" id="ARBA00004651"/>
    </source>
</evidence>
<sequence length="471" mass="50210">MATDTQKGQAGLERRIGPWQATAINMTQMCGIGPFLTIPFMVADVNGPQAVFGWIIGAIIVLADGLVWAELGAAMPGAGGTYIYLREAFQYRTGRLMPFLFVWTAVLFIPLIMSTGVIGLVQYLGVLWPAVVDETGNVNTLGHIVGVVVTGLVIVLLYRKIGDVTRLTTVFFGVMLVSILAVIIAAYSHFHASMAFDYAPGTFALGGPFFTGLGAGLVLAVYDYLGYSTSAYLGAEVREPGKTLPRSIILSIVGIMGLYLLLQIGILGVVPWQDVAKSSSVATLAVSTAWGSGVANVITVLIVVTAFASVFAGLLGGSRVPFEAARDKLFLPVFAKLHPKGHFPTVGLLVMGVITAIASLLPLTDVINMLTAVIVLVQSVAQIAALVVLRRRQPGLVRPYKMWLYPVPAIIALVGWAFLYYSAGTLSILLSIGWVVVGVIAFLIWARAEQVWPFGSKEIKEEFLTTSTSGA</sequence>
<evidence type="ECO:0000256" key="3">
    <source>
        <dbReference type="ARBA" id="ARBA00022692"/>
    </source>
</evidence>
<comment type="caution">
    <text evidence="7">The sequence shown here is derived from an EMBL/GenBank/DDBJ whole genome shotgun (WGS) entry which is preliminary data.</text>
</comment>
<dbReference type="Proteomes" id="UP000585638">
    <property type="component" value="Unassembled WGS sequence"/>
</dbReference>
<dbReference type="EMBL" id="JACHIR010000001">
    <property type="protein sequence ID" value="MBB5893821.1"/>
    <property type="molecule type" value="Genomic_DNA"/>
</dbReference>
<feature type="transmembrane region" description="Helical" evidence="6">
    <location>
        <begin position="293"/>
        <end position="322"/>
    </location>
</feature>
<dbReference type="GO" id="GO:0022857">
    <property type="term" value="F:transmembrane transporter activity"/>
    <property type="evidence" value="ECO:0007669"/>
    <property type="project" value="InterPro"/>
</dbReference>
<feature type="transmembrane region" description="Helical" evidence="6">
    <location>
        <begin position="21"/>
        <end position="42"/>
    </location>
</feature>
<proteinExistence type="predicted"/>
<keyword evidence="4 6" id="KW-1133">Transmembrane helix</keyword>
<dbReference type="PANTHER" id="PTHR42770">
    <property type="entry name" value="AMINO ACID TRANSPORTER-RELATED"/>
    <property type="match status" value="1"/>
</dbReference>
<evidence type="ECO:0000256" key="5">
    <source>
        <dbReference type="ARBA" id="ARBA00023136"/>
    </source>
</evidence>
<dbReference type="AlphaFoldDB" id="A0A7W9KJN5"/>
<feature type="transmembrane region" description="Helical" evidence="6">
    <location>
        <begin position="427"/>
        <end position="446"/>
    </location>
</feature>
<feature type="transmembrane region" description="Helical" evidence="6">
    <location>
        <begin position="343"/>
        <end position="363"/>
    </location>
</feature>
<keyword evidence="2" id="KW-1003">Cell membrane</keyword>
<keyword evidence="5 6" id="KW-0472">Membrane</keyword>
<evidence type="ECO:0000256" key="6">
    <source>
        <dbReference type="SAM" id="Phobius"/>
    </source>
</evidence>
<dbReference type="InterPro" id="IPR050367">
    <property type="entry name" value="APC_superfamily"/>
</dbReference>
<name>A0A7W9KJN5_9PSEU</name>
<dbReference type="PIRSF" id="PIRSF006060">
    <property type="entry name" value="AA_transporter"/>
    <property type="match status" value="1"/>
</dbReference>
<organism evidence="7 8">
    <name type="scientific">Kutzneria kofuensis</name>
    <dbReference type="NCBI Taxonomy" id="103725"/>
    <lineage>
        <taxon>Bacteria</taxon>
        <taxon>Bacillati</taxon>
        <taxon>Actinomycetota</taxon>
        <taxon>Actinomycetes</taxon>
        <taxon>Pseudonocardiales</taxon>
        <taxon>Pseudonocardiaceae</taxon>
        <taxon>Kutzneria</taxon>
    </lineage>
</organism>
<dbReference type="Gene3D" id="1.20.1740.10">
    <property type="entry name" value="Amino acid/polyamine transporter I"/>
    <property type="match status" value="1"/>
</dbReference>
<dbReference type="InterPro" id="IPR002293">
    <property type="entry name" value="AA/rel_permease1"/>
</dbReference>
<dbReference type="Pfam" id="PF13520">
    <property type="entry name" value="AA_permease_2"/>
    <property type="match status" value="1"/>
</dbReference>
<feature type="transmembrane region" description="Helical" evidence="6">
    <location>
        <begin position="97"/>
        <end position="121"/>
    </location>
</feature>
<feature type="transmembrane region" description="Helical" evidence="6">
    <location>
        <begin position="54"/>
        <end position="85"/>
    </location>
</feature>
<dbReference type="GO" id="GO:0005886">
    <property type="term" value="C:plasma membrane"/>
    <property type="evidence" value="ECO:0007669"/>
    <property type="project" value="UniProtKB-SubCell"/>
</dbReference>
<feature type="transmembrane region" description="Helical" evidence="6">
    <location>
        <begin position="141"/>
        <end position="158"/>
    </location>
</feature>
<dbReference type="PANTHER" id="PTHR42770:SF7">
    <property type="entry name" value="MEMBRANE PROTEIN"/>
    <property type="match status" value="1"/>
</dbReference>
<keyword evidence="3 6" id="KW-0812">Transmembrane</keyword>
<evidence type="ECO:0000256" key="4">
    <source>
        <dbReference type="ARBA" id="ARBA00022989"/>
    </source>
</evidence>
<gene>
    <name evidence="7" type="ORF">BJ998_005017</name>
</gene>
<feature type="transmembrane region" description="Helical" evidence="6">
    <location>
        <begin position="369"/>
        <end position="390"/>
    </location>
</feature>
<comment type="subcellular location">
    <subcellularLocation>
        <location evidence="1">Cell membrane</location>
        <topology evidence="1">Multi-pass membrane protein</topology>
    </subcellularLocation>
</comment>
<reference evidence="7 8" key="1">
    <citation type="submission" date="2020-08" db="EMBL/GenBank/DDBJ databases">
        <title>Sequencing the genomes of 1000 actinobacteria strains.</title>
        <authorList>
            <person name="Klenk H.-P."/>
        </authorList>
    </citation>
    <scope>NUCLEOTIDE SEQUENCE [LARGE SCALE GENOMIC DNA]</scope>
    <source>
        <strain evidence="7 8">DSM 43851</strain>
    </source>
</reference>
<feature type="transmembrane region" description="Helical" evidence="6">
    <location>
        <begin position="170"/>
        <end position="190"/>
    </location>
</feature>
<feature type="transmembrane region" description="Helical" evidence="6">
    <location>
        <begin position="402"/>
        <end position="421"/>
    </location>
</feature>
<evidence type="ECO:0000256" key="2">
    <source>
        <dbReference type="ARBA" id="ARBA00022475"/>
    </source>
</evidence>
<keyword evidence="8" id="KW-1185">Reference proteome</keyword>
<feature type="transmembrane region" description="Helical" evidence="6">
    <location>
        <begin position="248"/>
        <end position="273"/>
    </location>
</feature>
<accession>A0A7W9KJN5</accession>
<protein>
    <submittedName>
        <fullName evidence="7">Amino acid transporter</fullName>
    </submittedName>
</protein>
<evidence type="ECO:0000313" key="7">
    <source>
        <dbReference type="EMBL" id="MBB5893821.1"/>
    </source>
</evidence>
<dbReference type="RefSeq" id="WP_184865360.1">
    <property type="nucleotide sequence ID" value="NZ_BAAAWY010000030.1"/>
</dbReference>